<accession>A0A1Y0V535</accession>
<gene>
    <name evidence="2" type="ORF">S101447_01729</name>
</gene>
<sequence>MNLPQMAFRSPDASQRTGVALRLRAGKRKDYL</sequence>
<organism evidence="2 3">
    <name type="scientific">Acetobacter ascendens</name>
    <dbReference type="NCBI Taxonomy" id="481146"/>
    <lineage>
        <taxon>Bacteria</taxon>
        <taxon>Pseudomonadati</taxon>
        <taxon>Pseudomonadota</taxon>
        <taxon>Alphaproteobacteria</taxon>
        <taxon>Acetobacterales</taxon>
        <taxon>Acetobacteraceae</taxon>
        <taxon>Acetobacter</taxon>
    </lineage>
</organism>
<evidence type="ECO:0000313" key="2">
    <source>
        <dbReference type="EMBL" id="ARW10798.1"/>
    </source>
</evidence>
<protein>
    <submittedName>
        <fullName evidence="2">Uncharacterized protein</fullName>
    </submittedName>
</protein>
<proteinExistence type="predicted"/>
<dbReference type="Proteomes" id="UP000195633">
    <property type="component" value="Chromosome"/>
</dbReference>
<reference evidence="2 3" key="1">
    <citation type="submission" date="2017-05" db="EMBL/GenBank/DDBJ databases">
        <title>Genome sequence of Acetobacter pasteurianus subsp. ascendens strain SRCM101447.</title>
        <authorList>
            <person name="Cho S.H."/>
        </authorList>
    </citation>
    <scope>NUCLEOTIDE SEQUENCE [LARGE SCALE GENOMIC DNA]</scope>
    <source>
        <strain evidence="2 3">SRCM101447</strain>
    </source>
</reference>
<dbReference type="AlphaFoldDB" id="A0A1Y0V535"/>
<feature type="region of interest" description="Disordered" evidence="1">
    <location>
        <begin position="1"/>
        <end position="32"/>
    </location>
</feature>
<name>A0A1Y0V535_9PROT</name>
<evidence type="ECO:0000313" key="3">
    <source>
        <dbReference type="Proteomes" id="UP000195633"/>
    </source>
</evidence>
<evidence type="ECO:0000256" key="1">
    <source>
        <dbReference type="SAM" id="MobiDB-lite"/>
    </source>
</evidence>
<dbReference type="EMBL" id="CP021524">
    <property type="protein sequence ID" value="ARW10798.1"/>
    <property type="molecule type" value="Genomic_DNA"/>
</dbReference>